<organism evidence="9 10">
    <name type="scientific">Clytia hemisphaerica</name>
    <dbReference type="NCBI Taxonomy" id="252671"/>
    <lineage>
        <taxon>Eukaryota</taxon>
        <taxon>Metazoa</taxon>
        <taxon>Cnidaria</taxon>
        <taxon>Hydrozoa</taxon>
        <taxon>Hydroidolina</taxon>
        <taxon>Leptothecata</taxon>
        <taxon>Obeliida</taxon>
        <taxon>Clytiidae</taxon>
        <taxon>Clytia</taxon>
    </lineage>
</organism>
<dbReference type="PROSITE" id="PS51270">
    <property type="entry name" value="ZF_CTCHY"/>
    <property type="match status" value="1"/>
</dbReference>
<feature type="domain" description="CTCHY-type" evidence="8">
    <location>
        <begin position="70"/>
        <end position="133"/>
    </location>
</feature>
<keyword evidence="1" id="KW-0479">Metal-binding</keyword>
<keyword evidence="10" id="KW-1185">Reference proteome</keyword>
<evidence type="ECO:0000259" key="6">
    <source>
        <dbReference type="PROSITE" id="PS50089"/>
    </source>
</evidence>
<name>A0A7M5X1Z2_9CNID</name>
<dbReference type="InterPro" id="IPR001841">
    <property type="entry name" value="Znf_RING"/>
</dbReference>
<dbReference type="GO" id="GO:0006511">
    <property type="term" value="P:ubiquitin-dependent protein catabolic process"/>
    <property type="evidence" value="ECO:0007669"/>
    <property type="project" value="TreeGrafter"/>
</dbReference>
<evidence type="ECO:0000256" key="5">
    <source>
        <dbReference type="SAM" id="MobiDB-lite"/>
    </source>
</evidence>
<dbReference type="Pfam" id="PF14599">
    <property type="entry name" value="zinc_ribbon_6"/>
    <property type="match status" value="1"/>
</dbReference>
<dbReference type="GO" id="GO:0005634">
    <property type="term" value="C:nucleus"/>
    <property type="evidence" value="ECO:0007669"/>
    <property type="project" value="TreeGrafter"/>
</dbReference>
<evidence type="ECO:0000256" key="2">
    <source>
        <dbReference type="ARBA" id="ARBA00022771"/>
    </source>
</evidence>
<dbReference type="GO" id="GO:0061630">
    <property type="term" value="F:ubiquitin protein ligase activity"/>
    <property type="evidence" value="ECO:0007669"/>
    <property type="project" value="TreeGrafter"/>
</dbReference>
<evidence type="ECO:0000313" key="10">
    <source>
        <dbReference type="Proteomes" id="UP000594262"/>
    </source>
</evidence>
<keyword evidence="3" id="KW-0862">Zinc</keyword>
<dbReference type="GO" id="GO:0016567">
    <property type="term" value="P:protein ubiquitination"/>
    <property type="evidence" value="ECO:0007669"/>
    <property type="project" value="TreeGrafter"/>
</dbReference>
<dbReference type="RefSeq" id="XP_066919010.1">
    <property type="nucleotide sequence ID" value="XM_067062909.1"/>
</dbReference>
<dbReference type="Pfam" id="PF13639">
    <property type="entry name" value="zf-RING_2"/>
    <property type="match status" value="1"/>
</dbReference>
<dbReference type="InterPro" id="IPR017921">
    <property type="entry name" value="Znf_CTCHY"/>
</dbReference>
<dbReference type="PROSITE" id="PS50089">
    <property type="entry name" value="ZF_RING_2"/>
    <property type="match status" value="1"/>
</dbReference>
<dbReference type="Pfam" id="PF05495">
    <property type="entry name" value="zf-CHY"/>
    <property type="match status" value="1"/>
</dbReference>
<evidence type="ECO:0000259" key="8">
    <source>
        <dbReference type="PROSITE" id="PS51270"/>
    </source>
</evidence>
<feature type="region of interest" description="Disordered" evidence="5">
    <location>
        <begin position="266"/>
        <end position="358"/>
    </location>
</feature>
<dbReference type="PROSITE" id="PS51266">
    <property type="entry name" value="ZF_CHY"/>
    <property type="match status" value="1"/>
</dbReference>
<sequence length="358" mass="40444">MGSTESNCQHYQRKCFMVSPCCNKEYGCRICHDENEGHTLNRREVEQIVCLQCKTKQKVQRNCEECGILFGRYTCLTCRLFDDVDKKQFHCEGCGICRVGGSENFYHCDICNMCIGIGIKDSHKCLADSSKQNCPVCLEYLHTSRKVLHIPQCSHVLHYECYRSMLQHGKINCPICNRSLEDMSGYWALLDKEISETPMPLIYQNYKVNVLCRDCREESLTAFHVVGLKCLKCGGYNTTRIGGDEPLPEDPLETLQETVRAINLRHQNEEGGAGEDDEFDEGSWETVTDEEEEAGESEESENEAGGDNESESMRTENETLEMEHDNNGGGCENTDTVAIEEADTSNAGSEDINHQMNS</sequence>
<accession>A0A7M5X1Z2</accession>
<dbReference type="Proteomes" id="UP000594262">
    <property type="component" value="Unplaced"/>
</dbReference>
<evidence type="ECO:0000256" key="4">
    <source>
        <dbReference type="PROSITE-ProRule" id="PRU00601"/>
    </source>
</evidence>
<dbReference type="InterPro" id="IPR013083">
    <property type="entry name" value="Znf_RING/FYVE/PHD"/>
</dbReference>
<dbReference type="InterPro" id="IPR008913">
    <property type="entry name" value="Znf_CHY"/>
</dbReference>
<reference evidence="9" key="1">
    <citation type="submission" date="2021-01" db="UniProtKB">
        <authorList>
            <consortium name="EnsemblMetazoa"/>
        </authorList>
    </citation>
    <scope>IDENTIFICATION</scope>
</reference>
<proteinExistence type="predicted"/>
<dbReference type="InterPro" id="IPR037274">
    <property type="entry name" value="Znf_CHY_sf"/>
</dbReference>
<feature type="compositionally biased region" description="Polar residues" evidence="5">
    <location>
        <begin position="344"/>
        <end position="358"/>
    </location>
</feature>
<dbReference type="InterPro" id="IPR037275">
    <property type="entry name" value="Znf_CTCHY_sf"/>
</dbReference>
<dbReference type="Gene3D" id="3.30.40.10">
    <property type="entry name" value="Zinc/RING finger domain, C3HC4 (zinc finger)"/>
    <property type="match status" value="1"/>
</dbReference>
<evidence type="ECO:0000256" key="1">
    <source>
        <dbReference type="ARBA" id="ARBA00022723"/>
    </source>
</evidence>
<keyword evidence="2 4" id="KW-0863">Zinc-finger</keyword>
<feature type="domain" description="RING-type" evidence="6">
    <location>
        <begin position="134"/>
        <end position="177"/>
    </location>
</feature>
<dbReference type="PANTHER" id="PTHR21319:SF53">
    <property type="entry name" value="RING FINGER AND CHY ZINC FINGER DOMAIN-CONTAINING PROTEIN 1"/>
    <property type="match status" value="1"/>
</dbReference>
<protein>
    <submittedName>
        <fullName evidence="9">Uncharacterized protein</fullName>
    </submittedName>
</protein>
<evidence type="ECO:0000313" key="9">
    <source>
        <dbReference type="EnsemblMetazoa" id="CLYHEMP016396.3"/>
    </source>
</evidence>
<feature type="compositionally biased region" description="Acidic residues" evidence="5">
    <location>
        <begin position="272"/>
        <end position="310"/>
    </location>
</feature>
<dbReference type="Gene3D" id="2.20.28.10">
    <property type="match status" value="1"/>
</dbReference>
<dbReference type="OrthoDB" id="411372at2759"/>
<dbReference type="PANTHER" id="PTHR21319">
    <property type="entry name" value="RING FINGER AND CHY ZINC FINGER DOMAIN-CONTAINING PROTEIN 1"/>
    <property type="match status" value="1"/>
</dbReference>
<dbReference type="SMART" id="SM00184">
    <property type="entry name" value="RING"/>
    <property type="match status" value="1"/>
</dbReference>
<feature type="domain" description="CHY-type" evidence="7">
    <location>
        <begin position="1"/>
        <end position="68"/>
    </location>
</feature>
<dbReference type="EnsemblMetazoa" id="CLYHEMT016396.3">
    <property type="protein sequence ID" value="CLYHEMP016396.3"/>
    <property type="gene ID" value="CLYHEMG016396"/>
</dbReference>
<dbReference type="GeneID" id="136806345"/>
<feature type="compositionally biased region" description="Basic and acidic residues" evidence="5">
    <location>
        <begin position="311"/>
        <end position="326"/>
    </location>
</feature>
<dbReference type="GO" id="GO:0008270">
    <property type="term" value="F:zinc ion binding"/>
    <property type="evidence" value="ECO:0007669"/>
    <property type="project" value="UniProtKB-KW"/>
</dbReference>
<dbReference type="CDD" id="cd16464">
    <property type="entry name" value="RING-H2_Pirh2-like"/>
    <property type="match status" value="1"/>
</dbReference>
<dbReference type="InterPro" id="IPR039512">
    <property type="entry name" value="RCHY1_zinc-ribbon"/>
</dbReference>
<dbReference type="SUPFAM" id="SSF161245">
    <property type="entry name" value="Zinc hairpin stack"/>
    <property type="match status" value="1"/>
</dbReference>
<dbReference type="SUPFAM" id="SSF57850">
    <property type="entry name" value="RING/U-box"/>
    <property type="match status" value="1"/>
</dbReference>
<dbReference type="AlphaFoldDB" id="A0A7M5X1Z2"/>
<evidence type="ECO:0000256" key="3">
    <source>
        <dbReference type="ARBA" id="ARBA00022833"/>
    </source>
</evidence>
<dbReference type="SUPFAM" id="SSF161219">
    <property type="entry name" value="CHY zinc finger-like"/>
    <property type="match status" value="1"/>
</dbReference>
<evidence type="ECO:0000259" key="7">
    <source>
        <dbReference type="PROSITE" id="PS51266"/>
    </source>
</evidence>